<accession>A0A9X2TJ10</accession>
<comment type="caution">
    <text evidence="2">The sequence shown here is derived from an EMBL/GenBank/DDBJ whole genome shotgun (WGS) entry which is preliminary data.</text>
</comment>
<evidence type="ECO:0000256" key="1">
    <source>
        <dbReference type="SAM" id="MobiDB-lite"/>
    </source>
</evidence>
<feature type="compositionally biased region" description="Basic and acidic residues" evidence="1">
    <location>
        <begin position="175"/>
        <end position="184"/>
    </location>
</feature>
<name>A0A9X2TJ10_9BACT</name>
<evidence type="ECO:0000313" key="3">
    <source>
        <dbReference type="Proteomes" id="UP001155057"/>
    </source>
</evidence>
<feature type="compositionally biased region" description="Basic and acidic residues" evidence="1">
    <location>
        <begin position="133"/>
        <end position="150"/>
    </location>
</feature>
<dbReference type="AlphaFoldDB" id="A0A9X2TJ10"/>
<proteinExistence type="predicted"/>
<gene>
    <name evidence="2" type="ORF">GGP61_003441</name>
</gene>
<protein>
    <submittedName>
        <fullName evidence="2">Uncharacterized protein</fullName>
    </submittedName>
</protein>
<dbReference type="Proteomes" id="UP001155057">
    <property type="component" value="Unassembled WGS sequence"/>
</dbReference>
<dbReference type="EMBL" id="JANUAE010000018">
    <property type="protein sequence ID" value="MCS3711806.1"/>
    <property type="molecule type" value="Genomic_DNA"/>
</dbReference>
<reference evidence="2" key="1">
    <citation type="submission" date="2022-08" db="EMBL/GenBank/DDBJ databases">
        <title>Genomic Encyclopedia of Type Strains, Phase V (KMG-V): Genome sequencing to study the core and pangenomes of soil and plant-associated prokaryotes.</title>
        <authorList>
            <person name="Whitman W."/>
        </authorList>
    </citation>
    <scope>NUCLEOTIDE SEQUENCE</scope>
    <source>
        <strain evidence="2">SP3049</strain>
    </source>
</reference>
<dbReference type="RefSeq" id="WP_259124554.1">
    <property type="nucleotide sequence ID" value="NZ_JANUAE010000018.1"/>
</dbReference>
<organism evidence="2 3">
    <name type="scientific">Salinibacter ruber</name>
    <dbReference type="NCBI Taxonomy" id="146919"/>
    <lineage>
        <taxon>Bacteria</taxon>
        <taxon>Pseudomonadati</taxon>
        <taxon>Rhodothermota</taxon>
        <taxon>Rhodothermia</taxon>
        <taxon>Rhodothermales</taxon>
        <taxon>Salinibacteraceae</taxon>
        <taxon>Salinibacter</taxon>
    </lineage>
</organism>
<sequence>MPTLPDDQQLTQRVQVSKATDTEIDVSEDRSRAIRNRRTPTYIEGTQVTFKVYFEGDHKLFRYKPNTWSTMPPRASKVASECLVFTYEWPDDGGSIEEADEQFRDEVGKVRKRLGTVQEQVEETYNGSLRQTIESRLESRRESASEDRSAVESLPYELERRENAPETYTAPVERTSTDPEPEKRTSGEVLNWIIEDEVYEEILTVLKNMAWVMERSPSAFEEMNEEDLRVHFLVQLNGQFTGPATGETFNTTGKTDIHLPVKDRAVFIAECKFWRGSKEFEKAIDQLLGYSSWRDTKTALVVFNRNQDTSQVLAQIPEIVEDREDHHRTIDYGEETDFRFVLHHDNDPGREVTVTMMVFDVPTS</sequence>
<feature type="compositionally biased region" description="Polar residues" evidence="1">
    <location>
        <begin position="1"/>
        <end position="19"/>
    </location>
</feature>
<feature type="region of interest" description="Disordered" evidence="1">
    <location>
        <begin position="132"/>
        <end position="184"/>
    </location>
</feature>
<feature type="region of interest" description="Disordered" evidence="1">
    <location>
        <begin position="1"/>
        <end position="26"/>
    </location>
</feature>
<evidence type="ECO:0000313" key="2">
    <source>
        <dbReference type="EMBL" id="MCS3711806.1"/>
    </source>
</evidence>